<evidence type="ECO:0000313" key="2">
    <source>
        <dbReference type="EMBL" id="GAA3709836.1"/>
    </source>
</evidence>
<dbReference type="Pfam" id="PF26312">
    <property type="entry name" value="DUF8083"/>
    <property type="match status" value="1"/>
</dbReference>
<name>A0ABP7DT77_9MICC</name>
<dbReference type="RefSeq" id="WP_344885049.1">
    <property type="nucleotide sequence ID" value="NZ_BAABCJ010000006.1"/>
</dbReference>
<protein>
    <recommendedName>
        <fullName evidence="1">DUF8083 domain-containing protein</fullName>
    </recommendedName>
</protein>
<dbReference type="EMBL" id="BAABCJ010000006">
    <property type="protein sequence ID" value="GAA3709836.1"/>
    <property type="molecule type" value="Genomic_DNA"/>
</dbReference>
<organism evidence="2 3">
    <name type="scientific">Zhihengliuella alba</name>
    <dbReference type="NCBI Taxonomy" id="547018"/>
    <lineage>
        <taxon>Bacteria</taxon>
        <taxon>Bacillati</taxon>
        <taxon>Actinomycetota</taxon>
        <taxon>Actinomycetes</taxon>
        <taxon>Micrococcales</taxon>
        <taxon>Micrococcaceae</taxon>
        <taxon>Zhihengliuella</taxon>
    </lineage>
</organism>
<sequence>MAAGGATARRRLPPTAHLRVFEPLRAFDEREQLLLQQLRPEPRAEAEERLAREALRRVLRTVSDPYPPAGVEHYRVLHYPGHHAATTPFYCPDQLSTRATLAAEQLDRLMRPQLLSLVIPEPARAANAERLDSDEFADDLAHLHTRTSVWGVPLEWFVAVHEDDHAELDEDGDTLVGVRLSAPLVQVLERVRLAAASLAVNAPEMDLLDDLTGLAEWLQTFHDDSVVELDYGLLAEFVWPDESPQDLRLGIESLREGDMLGAAAAYRRLTNRWAAVRHRARSN</sequence>
<feature type="domain" description="DUF8083" evidence="1">
    <location>
        <begin position="15"/>
        <end position="279"/>
    </location>
</feature>
<gene>
    <name evidence="2" type="ORF">GCM10022377_24370</name>
</gene>
<evidence type="ECO:0000313" key="3">
    <source>
        <dbReference type="Proteomes" id="UP001501536"/>
    </source>
</evidence>
<evidence type="ECO:0000259" key="1">
    <source>
        <dbReference type="Pfam" id="PF26312"/>
    </source>
</evidence>
<dbReference type="Proteomes" id="UP001501536">
    <property type="component" value="Unassembled WGS sequence"/>
</dbReference>
<dbReference type="InterPro" id="IPR058396">
    <property type="entry name" value="DUF8083"/>
</dbReference>
<comment type="caution">
    <text evidence="2">The sequence shown here is derived from an EMBL/GenBank/DDBJ whole genome shotgun (WGS) entry which is preliminary data.</text>
</comment>
<proteinExistence type="predicted"/>
<accession>A0ABP7DT77</accession>
<keyword evidence="3" id="KW-1185">Reference proteome</keyword>
<reference evidence="3" key="1">
    <citation type="journal article" date="2019" name="Int. J. Syst. Evol. Microbiol.">
        <title>The Global Catalogue of Microorganisms (GCM) 10K type strain sequencing project: providing services to taxonomists for standard genome sequencing and annotation.</title>
        <authorList>
            <consortium name="The Broad Institute Genomics Platform"/>
            <consortium name="The Broad Institute Genome Sequencing Center for Infectious Disease"/>
            <person name="Wu L."/>
            <person name="Ma J."/>
        </authorList>
    </citation>
    <scope>NUCLEOTIDE SEQUENCE [LARGE SCALE GENOMIC DNA]</scope>
    <source>
        <strain evidence="3">JCM 16961</strain>
    </source>
</reference>